<feature type="region of interest" description="Disordered" evidence="1">
    <location>
        <begin position="80"/>
        <end position="112"/>
    </location>
</feature>
<reference evidence="2 3" key="1">
    <citation type="submission" date="2016-11" db="EMBL/GenBank/DDBJ databases">
        <title>Draft Genome Sequences of Nine Cyanobacterial Strains from Diverse Habitats.</title>
        <authorList>
            <person name="Zhu T."/>
            <person name="Hou S."/>
            <person name="Lu X."/>
            <person name="Hess W.R."/>
        </authorList>
    </citation>
    <scope>NUCLEOTIDE SEQUENCE [LARGE SCALE GENOMIC DNA]</scope>
    <source>
        <strain evidence="2 3">5.2 s.c.1</strain>
    </source>
</reference>
<keyword evidence="3" id="KW-1185">Reference proteome</keyword>
<name>A0A1U7HXV7_9CHRO</name>
<sequence>MNKACQQMQKYEVIYNSFSLPSLSITFKVGEMLRAIKSYINHDNINKLLDKGLEVEVLHLDAKGWKKGRIKFTLEFCPDKSEGEDVTTSSPFESNEQKSSLDDIRKMINEKS</sequence>
<dbReference type="STRING" id="247279.NIES1031_04210"/>
<comment type="caution">
    <text evidence="2">The sequence shown here is derived from an EMBL/GenBank/DDBJ whole genome shotgun (WGS) entry which is preliminary data.</text>
</comment>
<evidence type="ECO:0000313" key="2">
    <source>
        <dbReference type="EMBL" id="OKH28447.1"/>
    </source>
</evidence>
<organism evidence="2 3">
    <name type="scientific">Chroogloeocystis siderophila 5.2 s.c.1</name>
    <dbReference type="NCBI Taxonomy" id="247279"/>
    <lineage>
        <taxon>Bacteria</taxon>
        <taxon>Bacillati</taxon>
        <taxon>Cyanobacteriota</taxon>
        <taxon>Cyanophyceae</taxon>
        <taxon>Oscillatoriophycideae</taxon>
        <taxon>Chroococcales</taxon>
        <taxon>Chroococcaceae</taxon>
        <taxon>Chroogloeocystis</taxon>
    </lineage>
</organism>
<evidence type="ECO:0008006" key="4">
    <source>
        <dbReference type="Google" id="ProtNLM"/>
    </source>
</evidence>
<gene>
    <name evidence="2" type="ORF">NIES1031_04210</name>
</gene>
<dbReference type="OrthoDB" id="454733at2"/>
<proteinExistence type="predicted"/>
<dbReference type="Pfam" id="PF08872">
    <property type="entry name" value="KGK"/>
    <property type="match status" value="1"/>
</dbReference>
<protein>
    <recommendedName>
        <fullName evidence="4">KGK domain-containing protein</fullName>
    </recommendedName>
</protein>
<dbReference type="RefSeq" id="WP_073548246.1">
    <property type="nucleotide sequence ID" value="NZ_CAWMVK010000023.1"/>
</dbReference>
<dbReference type="EMBL" id="MRCC01000003">
    <property type="protein sequence ID" value="OKH28447.1"/>
    <property type="molecule type" value="Genomic_DNA"/>
</dbReference>
<accession>A0A1U7HXV7</accession>
<dbReference type="Proteomes" id="UP000185984">
    <property type="component" value="Unassembled WGS sequence"/>
</dbReference>
<feature type="compositionally biased region" description="Basic and acidic residues" evidence="1">
    <location>
        <begin position="95"/>
        <end position="112"/>
    </location>
</feature>
<evidence type="ECO:0000313" key="3">
    <source>
        <dbReference type="Proteomes" id="UP000185984"/>
    </source>
</evidence>
<dbReference type="InterPro" id="IPR014971">
    <property type="entry name" value="KGK"/>
</dbReference>
<dbReference type="AlphaFoldDB" id="A0A1U7HXV7"/>
<evidence type="ECO:0000256" key="1">
    <source>
        <dbReference type="SAM" id="MobiDB-lite"/>
    </source>
</evidence>